<dbReference type="GO" id="GO:0042277">
    <property type="term" value="F:peptide binding"/>
    <property type="evidence" value="ECO:0007669"/>
    <property type="project" value="TreeGrafter"/>
</dbReference>
<evidence type="ECO:0000256" key="8">
    <source>
        <dbReference type="ARBA" id="ARBA00022657"/>
    </source>
</evidence>
<evidence type="ECO:0000313" key="32">
    <source>
        <dbReference type="RefSeq" id="XP_029335742.1"/>
    </source>
</evidence>
<dbReference type="GO" id="GO:0070006">
    <property type="term" value="F:metalloaminopeptidase activity"/>
    <property type="evidence" value="ECO:0007669"/>
    <property type="project" value="TreeGrafter"/>
</dbReference>
<dbReference type="GO" id="GO:0016285">
    <property type="term" value="F:alanyl aminopeptidase activity"/>
    <property type="evidence" value="ECO:0007669"/>
    <property type="project" value="UniProtKB-EC"/>
</dbReference>
<dbReference type="InterPro" id="IPR050344">
    <property type="entry name" value="Peptidase_M1_aminopeptidases"/>
</dbReference>
<keyword evidence="10" id="KW-0812">Transmembrane</keyword>
<keyword evidence="16" id="KW-1133">Transmembrane helix</keyword>
<keyword evidence="31" id="KW-1185">Reference proteome</keyword>
<comment type="subcellular location">
    <subcellularLocation>
        <location evidence="2">Cell membrane</location>
        <topology evidence="2">Single-pass type II membrane protein</topology>
    </subcellularLocation>
</comment>
<keyword evidence="14 24" id="KW-0862">Zinc</keyword>
<dbReference type="GO" id="GO:0005793">
    <property type="term" value="C:endoplasmic reticulum-Golgi intermediate compartment"/>
    <property type="evidence" value="ECO:0007669"/>
    <property type="project" value="Ensembl"/>
</dbReference>
<dbReference type="SUPFAM" id="SSF63737">
    <property type="entry name" value="Leukotriene A4 hydrolase N-terminal domain"/>
    <property type="match status" value="1"/>
</dbReference>
<keyword evidence="13 26" id="KW-0378">Hydrolase</keyword>
<evidence type="ECO:0000259" key="29">
    <source>
        <dbReference type="Pfam" id="PF11838"/>
    </source>
</evidence>
<feature type="domain" description="Peptidase M1 membrane alanine aminopeptidase" evidence="28">
    <location>
        <begin position="315"/>
        <end position="543"/>
    </location>
</feature>
<dbReference type="GO" id="GO:0043171">
    <property type="term" value="P:peptide catabolic process"/>
    <property type="evidence" value="ECO:0007669"/>
    <property type="project" value="TreeGrafter"/>
</dbReference>
<keyword evidence="17 26" id="KW-0482">Metalloprotease</keyword>
<evidence type="ECO:0000256" key="24">
    <source>
        <dbReference type="PIRSR" id="PIRSR634016-3"/>
    </source>
</evidence>
<feature type="binding site" evidence="24">
    <location>
        <position position="391"/>
    </location>
    <ligand>
        <name>Zn(2+)</name>
        <dbReference type="ChEBI" id="CHEBI:29105"/>
        <note>catalytic</note>
    </ligand>
</feature>
<feature type="binding site" evidence="24">
    <location>
        <position position="387"/>
    </location>
    <ligand>
        <name>Zn(2+)</name>
        <dbReference type="ChEBI" id="CHEBI:29105"/>
        <note>catalytic</note>
    </ligand>
</feature>
<protein>
    <recommendedName>
        <fullName evidence="26">Aminopeptidase</fullName>
        <ecNumber evidence="26">3.4.11.-</ecNumber>
    </recommendedName>
</protein>
<reference evidence="32" key="1">
    <citation type="submission" date="2025-08" db="UniProtKB">
        <authorList>
            <consortium name="RefSeq"/>
        </authorList>
    </citation>
    <scope>IDENTIFICATION</scope>
</reference>
<dbReference type="CTD" id="290"/>
<keyword evidence="7" id="KW-0765">Sulfation</keyword>
<keyword evidence="20" id="KW-0325">Glycoprotein</keyword>
<dbReference type="Gene3D" id="1.10.390.10">
    <property type="entry name" value="Neutral Protease Domain 2"/>
    <property type="match status" value="1"/>
</dbReference>
<dbReference type="Pfam" id="PF01433">
    <property type="entry name" value="Peptidase_M1"/>
    <property type="match status" value="1"/>
</dbReference>
<evidence type="ECO:0000256" key="10">
    <source>
        <dbReference type="ARBA" id="ARBA00022692"/>
    </source>
</evidence>
<dbReference type="InterPro" id="IPR042097">
    <property type="entry name" value="Aminopeptidase_N-like_N_sf"/>
</dbReference>
<dbReference type="Pfam" id="PF11838">
    <property type="entry name" value="ERAP1_C"/>
    <property type="match status" value="1"/>
</dbReference>
<dbReference type="GO" id="GO:0002003">
    <property type="term" value="P:angiotensin maturation"/>
    <property type="evidence" value="ECO:0007669"/>
    <property type="project" value="Ensembl"/>
</dbReference>
<dbReference type="GO" id="GO:0009897">
    <property type="term" value="C:external side of plasma membrane"/>
    <property type="evidence" value="ECO:0007669"/>
    <property type="project" value="Ensembl"/>
</dbReference>
<evidence type="ECO:0000259" key="30">
    <source>
        <dbReference type="Pfam" id="PF17900"/>
    </source>
</evidence>
<dbReference type="InterPro" id="IPR024571">
    <property type="entry name" value="ERAP1-like_C_dom"/>
</dbReference>
<evidence type="ECO:0000256" key="7">
    <source>
        <dbReference type="ARBA" id="ARBA00022641"/>
    </source>
</evidence>
<dbReference type="EC" id="3.4.11.-" evidence="26"/>
<evidence type="ECO:0000256" key="4">
    <source>
        <dbReference type="ARBA" id="ARBA00022438"/>
    </source>
</evidence>
<feature type="active site" description="Proton acceptor" evidence="23">
    <location>
        <position position="388"/>
    </location>
</feature>
<evidence type="ECO:0000256" key="16">
    <source>
        <dbReference type="ARBA" id="ARBA00022989"/>
    </source>
</evidence>
<comment type="subunit">
    <text evidence="21">Homodimer. Interacts with SLC6A19.</text>
</comment>
<gene>
    <name evidence="32" type="primary">Anpep</name>
</gene>
<keyword evidence="5" id="KW-0217">Developmental protein</keyword>
<dbReference type="PRINTS" id="PR00756">
    <property type="entry name" value="ALADIPTASE"/>
</dbReference>
<evidence type="ECO:0000256" key="19">
    <source>
        <dbReference type="ARBA" id="ARBA00023157"/>
    </source>
</evidence>
<dbReference type="PANTHER" id="PTHR11533:SF172">
    <property type="entry name" value="AMINOPEPTIDASE N"/>
    <property type="match status" value="1"/>
</dbReference>
<evidence type="ECO:0000256" key="14">
    <source>
        <dbReference type="ARBA" id="ARBA00022833"/>
    </source>
</evidence>
<feature type="domain" description="ERAP1-like C-terminal" evidence="29">
    <location>
        <begin position="618"/>
        <end position="944"/>
    </location>
</feature>
<dbReference type="InterPro" id="IPR001930">
    <property type="entry name" value="Peptidase_M1"/>
</dbReference>
<dbReference type="AlphaFoldDB" id="A0A6P7R566"/>
<dbReference type="Proteomes" id="UP000515126">
    <property type="component" value="Chromosome 7"/>
</dbReference>
<dbReference type="GO" id="GO:0008270">
    <property type="term" value="F:zinc ion binding"/>
    <property type="evidence" value="ECO:0007669"/>
    <property type="project" value="UniProtKB-UniRule"/>
</dbReference>
<dbReference type="InterPro" id="IPR014782">
    <property type="entry name" value="Peptidase_M1_dom"/>
</dbReference>
<accession>A0A6P7R566</accession>
<evidence type="ECO:0000256" key="27">
    <source>
        <dbReference type="SAM" id="MobiDB-lite"/>
    </source>
</evidence>
<keyword evidence="9 26" id="KW-0645">Protease</keyword>
<evidence type="ECO:0000256" key="9">
    <source>
        <dbReference type="ARBA" id="ARBA00022670"/>
    </source>
</evidence>
<keyword evidence="6" id="KW-1003">Cell membrane</keyword>
<feature type="region of interest" description="Disordered" evidence="27">
    <location>
        <begin position="42"/>
        <end position="68"/>
    </location>
</feature>
<evidence type="ECO:0000313" key="31">
    <source>
        <dbReference type="Proteomes" id="UP000515126"/>
    </source>
</evidence>
<feature type="site" description="Transition state stabilizer" evidence="25">
    <location>
        <position position="476"/>
    </location>
</feature>
<keyword evidence="11 24" id="KW-0479">Metal-binding</keyword>
<keyword evidence="15" id="KW-0735">Signal-anchor</keyword>
<dbReference type="GO" id="GO:0070062">
    <property type="term" value="C:extracellular exosome"/>
    <property type="evidence" value="ECO:0007669"/>
    <property type="project" value="Ensembl"/>
</dbReference>
<dbReference type="KEGG" id="mcal:110298616"/>
<dbReference type="FunFam" id="1.10.390.10:FF:000016">
    <property type="entry name" value="Glutamyl aminopeptidase"/>
    <property type="match status" value="1"/>
</dbReference>
<feature type="domain" description="Aminopeptidase N-like N-terminal" evidence="30">
    <location>
        <begin position="82"/>
        <end position="278"/>
    </location>
</feature>
<dbReference type="Gene3D" id="2.60.40.1910">
    <property type="match status" value="1"/>
</dbReference>
<dbReference type="Gene3D" id="1.25.50.20">
    <property type="match status" value="1"/>
</dbReference>
<evidence type="ECO:0000256" key="1">
    <source>
        <dbReference type="ARBA" id="ARBA00000098"/>
    </source>
</evidence>
<dbReference type="Gene3D" id="2.60.40.1730">
    <property type="entry name" value="tricorn interacting facor f3 domain"/>
    <property type="match status" value="1"/>
</dbReference>
<evidence type="ECO:0000256" key="5">
    <source>
        <dbReference type="ARBA" id="ARBA00022473"/>
    </source>
</evidence>
<evidence type="ECO:0000256" key="12">
    <source>
        <dbReference type="ARBA" id="ARBA00022782"/>
    </source>
</evidence>
<proteinExistence type="inferred from homology"/>
<dbReference type="CDD" id="cd09601">
    <property type="entry name" value="M1_APN-Q_like"/>
    <property type="match status" value="1"/>
</dbReference>
<comment type="function">
    <text evidence="22">Broad specificity aminopeptidase which plays a role in the final digestion of peptides generated from hydrolysis of proteins by gastric and pancreatic proteases. Also involved in the processing of various peptides including peptide hormones, such as angiotensin III and IV, neuropeptides, and chemokines. May also be involved the cleavage of peptides bound to major histocompatibility complex class II molecules of antigen presenting cells. May have a role in angiogenesis and promote cholesterol crystallization. May have a role in amino acid transport by acting as binding partner of amino acid transporter SLC6A19 and regulating its activity.</text>
</comment>
<organism evidence="31 32">
    <name type="scientific">Mus caroli</name>
    <name type="common">Ryukyu mouse</name>
    <name type="synonym">Ricefield mouse</name>
    <dbReference type="NCBI Taxonomy" id="10089"/>
    <lineage>
        <taxon>Eukaryota</taxon>
        <taxon>Metazoa</taxon>
        <taxon>Chordata</taxon>
        <taxon>Craniata</taxon>
        <taxon>Vertebrata</taxon>
        <taxon>Euteleostomi</taxon>
        <taxon>Mammalia</taxon>
        <taxon>Eutheria</taxon>
        <taxon>Euarchontoglires</taxon>
        <taxon>Glires</taxon>
        <taxon>Rodentia</taxon>
        <taxon>Myomorpha</taxon>
        <taxon>Muroidea</taxon>
        <taxon>Muridae</taxon>
        <taxon>Murinae</taxon>
        <taxon>Mus</taxon>
        <taxon>Mus</taxon>
    </lineage>
</organism>
<evidence type="ECO:0000256" key="25">
    <source>
        <dbReference type="PIRSR" id="PIRSR634016-4"/>
    </source>
</evidence>
<evidence type="ECO:0000256" key="23">
    <source>
        <dbReference type="PIRSR" id="PIRSR634016-1"/>
    </source>
</evidence>
<evidence type="ECO:0000256" key="17">
    <source>
        <dbReference type="ARBA" id="ARBA00023049"/>
    </source>
</evidence>
<dbReference type="GO" id="GO:0030154">
    <property type="term" value="P:cell differentiation"/>
    <property type="evidence" value="ECO:0007669"/>
    <property type="project" value="UniProtKB-KW"/>
</dbReference>
<evidence type="ECO:0000256" key="6">
    <source>
        <dbReference type="ARBA" id="ARBA00022475"/>
    </source>
</evidence>
<dbReference type="GeneID" id="110298616"/>
<sequence>MAKGFYISKTLGILGILLGVAAVCTIIALSVVYAQEKNRNAENSATAPTLPGSTSATTTTTTPAVDESKPWNQYRLPKTLIPDSYRVILRPYLTPNNQGLYIFQGNSTVRFTCNQTTDVIIIHSKKLNYTLKGNHRVVLRTLDGTPAPNIDKTELVERTEYLVVYLQGSLVEGRQYEMDSEFQGELADDLAGFYRSEYMEGGVKKVVATTQMQAADARKSFPCFDEPAMKAMFNITLIYPSNLIALSNMLPKESKPYPEDPSWTVTEFHSTPKMSTYLLAYIVSEFKNISSVSANGVQIGIWARPSAIDEGQGDYALNVTGPILNFFAQHYNTSYPLPKSDQIALPDFNAGAMENWGLVTYRESSLVFDSQSSSISNKERVVTVIAHELAHQWFGNLVTVAWWNDLWLNEGFASYVEYLGADYAEPNWNLKDLMVLNDVYRVMAVDALASSHPLSSPANEIKTPDQIMELFDSITYSKGASVIRMLSSFLTEDLFKKGLSSYLHTYQYSNTVYLDLWEHLQNAVNQQKTVQLPATVRTIMDRWILQMGFPVITVNTNTGEISQKHFLLDPKSNVTRPSEFNYLWITPIPFLKSGQENHYWLDAEKNQSAQFQTSSNEWILLNINVTGYYQVNYDENNWKKLQNQLQTDLSVIPVINRAQIIHDSFDLASAKMIAITLALDNTLFLVKETEYMPWQAALSSLNYFTLMFDRSEVYGPMKRYLKKQVTPLFFYFQNRTNNWVNRPPTLMEQYNEVNAISTACSSGLKECRDLVVELYSQWMKNPNNNMIHPNLRSTVYCNAIAFGGEEEWNFAWEQFRTATLVNEADKLRSALACSKDVWILNRYLSYTLNPDYIRKQDTTSTIISIASNVAGHPLVWDFVRSNWKKLFENYGGGSFSFANLIQGVTRRFSSEFELQQLEQFKADNSATGFGTGTRALEQALEKTRANIDWVKENKDVVFKWFTENSS</sequence>
<dbReference type="InterPro" id="IPR034016">
    <property type="entry name" value="M1_APN-typ"/>
</dbReference>
<feature type="binding site" evidence="24">
    <location>
        <position position="410"/>
    </location>
    <ligand>
        <name>Zn(2+)</name>
        <dbReference type="ChEBI" id="CHEBI:29105"/>
        <note>catalytic</note>
    </ligand>
</feature>
<keyword evidence="12" id="KW-0221">Differentiation</keyword>
<name>A0A6P7R566_MUSCR</name>
<evidence type="ECO:0000256" key="3">
    <source>
        <dbReference type="ARBA" id="ARBA00010136"/>
    </source>
</evidence>
<dbReference type="Pfam" id="PF17900">
    <property type="entry name" value="Peptidase_M1_N"/>
    <property type="match status" value="1"/>
</dbReference>
<evidence type="ECO:0000256" key="18">
    <source>
        <dbReference type="ARBA" id="ARBA00023136"/>
    </source>
</evidence>
<keyword evidence="18" id="KW-0472">Membrane</keyword>
<evidence type="ECO:0000256" key="22">
    <source>
        <dbReference type="ARBA" id="ARBA00056179"/>
    </source>
</evidence>
<keyword evidence="19" id="KW-1015">Disulfide bond</keyword>
<dbReference type="FunFam" id="2.60.40.1910:FF:000005">
    <property type="entry name" value="Aminopeptidase"/>
    <property type="match status" value="1"/>
</dbReference>
<dbReference type="SUPFAM" id="SSF55486">
    <property type="entry name" value="Metalloproteases ('zincins'), catalytic domain"/>
    <property type="match status" value="1"/>
</dbReference>
<keyword evidence="8" id="KW-0037">Angiogenesis</keyword>
<comment type="similarity">
    <text evidence="3 26">Belongs to the peptidase M1 family.</text>
</comment>
<dbReference type="FunFam" id="2.60.40.1730:FF:000012">
    <property type="entry name" value="Aminopeptidase N"/>
    <property type="match status" value="1"/>
</dbReference>
<evidence type="ECO:0000256" key="2">
    <source>
        <dbReference type="ARBA" id="ARBA00004401"/>
    </source>
</evidence>
<feature type="compositionally biased region" description="Low complexity" evidence="27">
    <location>
        <begin position="44"/>
        <end position="64"/>
    </location>
</feature>
<keyword evidence="4 26" id="KW-0031">Aminopeptidase</keyword>
<dbReference type="RefSeq" id="XP_029335742.1">
    <property type="nucleotide sequence ID" value="XM_029479882.1"/>
</dbReference>
<evidence type="ECO:0000259" key="28">
    <source>
        <dbReference type="Pfam" id="PF01433"/>
    </source>
</evidence>
<comment type="catalytic activity">
    <reaction evidence="1">
        <text>Release of an N-terminal amino acid, Xaa-|-Yaa- from a peptide, amide or arylamide. Xaa is preferably Ala, but may be most amino acids including Pro (slow action). When a terminal hydrophobic residue is followed by a prolyl residue, the two may be released as an intact Xaa-Pro dipeptide.</text>
        <dbReference type="EC" id="3.4.11.2"/>
    </reaction>
</comment>
<evidence type="ECO:0000256" key="11">
    <source>
        <dbReference type="ARBA" id="ARBA00022723"/>
    </source>
</evidence>
<comment type="cofactor">
    <cofactor evidence="24 26">
        <name>Zn(2+)</name>
        <dbReference type="ChEBI" id="CHEBI:29105"/>
    </cofactor>
    <text evidence="24 26">Binds 1 zinc ion per subunit.</text>
</comment>
<dbReference type="InterPro" id="IPR045357">
    <property type="entry name" value="Aminopeptidase_N-like_N"/>
</dbReference>
<dbReference type="GO" id="GO:0001525">
    <property type="term" value="P:angiogenesis"/>
    <property type="evidence" value="ECO:0007669"/>
    <property type="project" value="UniProtKB-KW"/>
</dbReference>
<evidence type="ECO:0000256" key="15">
    <source>
        <dbReference type="ARBA" id="ARBA00022968"/>
    </source>
</evidence>
<evidence type="ECO:0000256" key="13">
    <source>
        <dbReference type="ARBA" id="ARBA00022801"/>
    </source>
</evidence>
<evidence type="ECO:0000256" key="20">
    <source>
        <dbReference type="ARBA" id="ARBA00023180"/>
    </source>
</evidence>
<dbReference type="InterPro" id="IPR027268">
    <property type="entry name" value="Peptidase_M4/M1_CTD_sf"/>
</dbReference>
<evidence type="ECO:0000256" key="21">
    <source>
        <dbReference type="ARBA" id="ARBA00047171"/>
    </source>
</evidence>
<dbReference type="FunFam" id="1.25.50.20:FF:000012">
    <property type="entry name" value="Aminopeptidase N"/>
    <property type="match status" value="1"/>
</dbReference>
<dbReference type="PANTHER" id="PTHR11533">
    <property type="entry name" value="PROTEASE M1 ZINC METALLOPROTEASE"/>
    <property type="match status" value="1"/>
</dbReference>
<evidence type="ECO:0000256" key="26">
    <source>
        <dbReference type="RuleBase" id="RU364040"/>
    </source>
</evidence>